<reference evidence="1 2" key="1">
    <citation type="journal article" date="2019" name="Nat. Ecol. Evol.">
        <title>Megaphylogeny resolves global patterns of mushroom evolution.</title>
        <authorList>
            <person name="Varga T."/>
            <person name="Krizsan K."/>
            <person name="Foldi C."/>
            <person name="Dima B."/>
            <person name="Sanchez-Garcia M."/>
            <person name="Sanchez-Ramirez S."/>
            <person name="Szollosi G.J."/>
            <person name="Szarkandi J.G."/>
            <person name="Papp V."/>
            <person name="Albert L."/>
            <person name="Andreopoulos W."/>
            <person name="Angelini C."/>
            <person name="Antonin V."/>
            <person name="Barry K.W."/>
            <person name="Bougher N.L."/>
            <person name="Buchanan P."/>
            <person name="Buyck B."/>
            <person name="Bense V."/>
            <person name="Catcheside P."/>
            <person name="Chovatia M."/>
            <person name="Cooper J."/>
            <person name="Damon W."/>
            <person name="Desjardin D."/>
            <person name="Finy P."/>
            <person name="Geml J."/>
            <person name="Haridas S."/>
            <person name="Hughes K."/>
            <person name="Justo A."/>
            <person name="Karasinski D."/>
            <person name="Kautmanova I."/>
            <person name="Kiss B."/>
            <person name="Kocsube S."/>
            <person name="Kotiranta H."/>
            <person name="LaButti K.M."/>
            <person name="Lechner B.E."/>
            <person name="Liimatainen K."/>
            <person name="Lipzen A."/>
            <person name="Lukacs Z."/>
            <person name="Mihaltcheva S."/>
            <person name="Morgado L.N."/>
            <person name="Niskanen T."/>
            <person name="Noordeloos M.E."/>
            <person name="Ohm R.A."/>
            <person name="Ortiz-Santana B."/>
            <person name="Ovrebo C."/>
            <person name="Racz N."/>
            <person name="Riley R."/>
            <person name="Savchenko A."/>
            <person name="Shiryaev A."/>
            <person name="Soop K."/>
            <person name="Spirin V."/>
            <person name="Szebenyi C."/>
            <person name="Tomsovsky M."/>
            <person name="Tulloss R.E."/>
            <person name="Uehling J."/>
            <person name="Grigoriev I.V."/>
            <person name="Vagvolgyi C."/>
            <person name="Papp T."/>
            <person name="Martin F.M."/>
            <person name="Miettinen O."/>
            <person name="Hibbett D.S."/>
            <person name="Nagy L.G."/>
        </authorList>
    </citation>
    <scope>NUCLEOTIDE SEQUENCE [LARGE SCALE GENOMIC DNA]</scope>
    <source>
        <strain evidence="1 2">NL-1719</strain>
    </source>
</reference>
<protein>
    <submittedName>
        <fullName evidence="1">Uncharacterized protein</fullName>
    </submittedName>
</protein>
<evidence type="ECO:0000313" key="1">
    <source>
        <dbReference type="EMBL" id="TFK58456.1"/>
    </source>
</evidence>
<organism evidence="1 2">
    <name type="scientific">Pluteus cervinus</name>
    <dbReference type="NCBI Taxonomy" id="181527"/>
    <lineage>
        <taxon>Eukaryota</taxon>
        <taxon>Fungi</taxon>
        <taxon>Dikarya</taxon>
        <taxon>Basidiomycota</taxon>
        <taxon>Agaricomycotina</taxon>
        <taxon>Agaricomycetes</taxon>
        <taxon>Agaricomycetidae</taxon>
        <taxon>Agaricales</taxon>
        <taxon>Pluteineae</taxon>
        <taxon>Pluteaceae</taxon>
        <taxon>Pluteus</taxon>
    </lineage>
</organism>
<dbReference type="EMBL" id="ML209355">
    <property type="protein sequence ID" value="TFK58456.1"/>
    <property type="molecule type" value="Genomic_DNA"/>
</dbReference>
<dbReference type="Proteomes" id="UP000308600">
    <property type="component" value="Unassembled WGS sequence"/>
</dbReference>
<evidence type="ECO:0000313" key="2">
    <source>
        <dbReference type="Proteomes" id="UP000308600"/>
    </source>
</evidence>
<proteinExistence type="predicted"/>
<name>A0ACD2ZYI6_9AGAR</name>
<gene>
    <name evidence="1" type="ORF">BDN72DRAFT_906717</name>
</gene>
<keyword evidence="2" id="KW-1185">Reference proteome</keyword>
<sequence>MSFSFPSLPFSSLGHTSLSVVCRLRSKFASGLAYPQELLPAGSLIELERNKIVELTIATLTAGGPHPMYLHGHAFHVIRSAGSNQLNWDKPVRVFRHDWGAASLSPFIVLLIELIVDWLSVAAWDSLSDTSNAFPPTKNKKVEAGRAILENL</sequence>
<accession>A0ACD2ZYI6</accession>